<comment type="cofactor">
    <cofactor evidence="5">
        <name>Zn(2+)</name>
        <dbReference type="ChEBI" id="CHEBI:29105"/>
    </cofactor>
    <text evidence="5">Binds 1 zinc ion per subunit.</text>
</comment>
<dbReference type="PATRIC" id="fig|29343.3.peg.158"/>
<dbReference type="InterPro" id="IPR051804">
    <property type="entry name" value="Carb_Metab_Reg_Kinase/Isom"/>
</dbReference>
<proteinExistence type="predicted"/>
<dbReference type="PANTHER" id="PTHR42742">
    <property type="entry name" value="TRANSCRIPTIONAL REPRESSOR MPRA"/>
    <property type="match status" value="1"/>
</dbReference>
<feature type="active site" evidence="6">
    <location>
        <position position="197"/>
    </location>
</feature>
<dbReference type="CDD" id="cd07010">
    <property type="entry name" value="cupin_PMI_type_I_N_bac"/>
    <property type="match status" value="1"/>
</dbReference>
<dbReference type="OrthoDB" id="9808275at2"/>
<evidence type="ECO:0000256" key="4">
    <source>
        <dbReference type="ARBA" id="ARBA00030762"/>
    </source>
</evidence>
<organism evidence="9 10">
    <name type="scientific">[Clostridium] cellulosi</name>
    <dbReference type="NCBI Taxonomy" id="29343"/>
    <lineage>
        <taxon>Bacteria</taxon>
        <taxon>Bacillati</taxon>
        <taxon>Bacillota</taxon>
        <taxon>Clostridia</taxon>
        <taxon>Eubacteriales</taxon>
        <taxon>Oscillospiraceae</taxon>
        <taxon>Oscillospiraceae incertae sedis</taxon>
    </lineage>
</organism>
<feature type="domain" description="Phosphomannose isomerase type I catalytic" evidence="7">
    <location>
        <begin position="6"/>
        <end position="113"/>
    </location>
</feature>
<feature type="binding site" evidence="5">
    <location>
        <position position="177"/>
    </location>
    <ligand>
        <name>Zn(2+)</name>
        <dbReference type="ChEBI" id="CHEBI:29105"/>
    </ligand>
</feature>
<dbReference type="GO" id="GO:0005975">
    <property type="term" value="P:carbohydrate metabolic process"/>
    <property type="evidence" value="ECO:0007669"/>
    <property type="project" value="InterPro"/>
</dbReference>
<dbReference type="PIRSF" id="PIRSF036894">
    <property type="entry name" value="PMI_Firm_short"/>
    <property type="match status" value="1"/>
</dbReference>
<evidence type="ECO:0000259" key="8">
    <source>
        <dbReference type="Pfam" id="PF21621"/>
    </source>
</evidence>
<evidence type="ECO:0000256" key="3">
    <source>
        <dbReference type="ARBA" id="ARBA00029741"/>
    </source>
</evidence>
<dbReference type="KEGG" id="ccel:CCDG5_0155"/>
<sequence length="317" mass="35335">MLYPLKFRPVYKEIIWGGKNISKYFDRKTPYEKTAESWELCCRPDGMSVVDNGPLAGSSLSDIIEQYGEKLLGTECVKKYGSRFPLLIKYIDANDRLSVQVHPDDAYARKTGEENGKNELWYIVDAKPGAKLIYGLKKDITKDEFISAVKNGTVADTLRVVPVKPHDSLFIPAGTVHAILDGILIAEIQQNSNTTYRIYDWGRLGKDGKPRELHIDKALDVINFGGAAAEPQQDSGETQREILRSEFFNIDEVKLSGKLERNAEGKTLMVIMNLSGDIVISYDGGETPLKKGDTALIPASLGKYTLNGQSRLLMSWI</sequence>
<dbReference type="HOGENOM" id="CLU_020529_0_1_9"/>
<gene>
    <name evidence="9" type="ORF">CCDG5_0155</name>
</gene>
<dbReference type="InterPro" id="IPR046457">
    <property type="entry name" value="PMI_typeI_cat"/>
</dbReference>
<dbReference type="GO" id="GO:0004476">
    <property type="term" value="F:mannose-6-phosphate isomerase activity"/>
    <property type="evidence" value="ECO:0007669"/>
    <property type="project" value="InterPro"/>
</dbReference>
<feature type="binding site" evidence="5">
    <location>
        <position position="102"/>
    </location>
    <ligand>
        <name>Zn(2+)</name>
        <dbReference type="ChEBI" id="CHEBI:29105"/>
    </ligand>
</feature>
<protein>
    <recommendedName>
        <fullName evidence="3">Phosphohexomutase</fullName>
    </recommendedName>
    <alternativeName>
        <fullName evidence="4">Phosphomannose isomerase</fullName>
    </alternativeName>
</protein>
<keyword evidence="1 5" id="KW-0479">Metal-binding</keyword>
<evidence type="ECO:0000313" key="10">
    <source>
        <dbReference type="Proteomes" id="UP000032431"/>
    </source>
</evidence>
<evidence type="ECO:0000256" key="1">
    <source>
        <dbReference type="ARBA" id="ARBA00022723"/>
    </source>
</evidence>
<keyword evidence="10" id="KW-1185">Reference proteome</keyword>
<feature type="binding site" evidence="5">
    <location>
        <position position="119"/>
    </location>
    <ligand>
        <name>Zn(2+)</name>
        <dbReference type="ChEBI" id="CHEBI:29105"/>
    </ligand>
</feature>
<dbReference type="EMBL" id="LM995447">
    <property type="protein sequence ID" value="CDZ23299.1"/>
    <property type="molecule type" value="Genomic_DNA"/>
</dbReference>
<dbReference type="Pfam" id="PF21621">
    <property type="entry name" value="MPI_cupin_dom"/>
    <property type="match status" value="1"/>
</dbReference>
<evidence type="ECO:0000256" key="2">
    <source>
        <dbReference type="ARBA" id="ARBA00022833"/>
    </source>
</evidence>
<dbReference type="PANTHER" id="PTHR42742:SF3">
    <property type="entry name" value="FRUCTOKINASE"/>
    <property type="match status" value="1"/>
</dbReference>
<dbReference type="InterPro" id="IPR011051">
    <property type="entry name" value="RmlC_Cupin_sf"/>
</dbReference>
<keyword evidence="2 5" id="KW-0862">Zinc</keyword>
<dbReference type="GO" id="GO:0008270">
    <property type="term" value="F:zinc ion binding"/>
    <property type="evidence" value="ECO:0007669"/>
    <property type="project" value="InterPro"/>
</dbReference>
<dbReference type="AlphaFoldDB" id="A0A078KQA8"/>
<dbReference type="InterPro" id="IPR014628">
    <property type="entry name" value="Man6P_isomerase_Firm_short"/>
</dbReference>
<evidence type="ECO:0000313" key="9">
    <source>
        <dbReference type="EMBL" id="CDZ23299.1"/>
    </source>
</evidence>
<dbReference type="InterPro" id="IPR049071">
    <property type="entry name" value="MPI_cupin_dom"/>
</dbReference>
<reference evidence="10" key="1">
    <citation type="submission" date="2014-07" db="EMBL/GenBank/DDBJ databases">
        <authorList>
            <person name="Wibberg D."/>
        </authorList>
    </citation>
    <scope>NUCLEOTIDE SEQUENCE [LARGE SCALE GENOMIC DNA]</scope>
    <source>
        <strain evidence="10">DG5</strain>
    </source>
</reference>
<accession>A0A078KQA8</accession>
<name>A0A078KQA8_9FIRM</name>
<feature type="domain" description="Mannose-6-phosphate isomerase cupin" evidence="8">
    <location>
        <begin position="243"/>
        <end position="315"/>
    </location>
</feature>
<dbReference type="Pfam" id="PF20511">
    <property type="entry name" value="PMI_typeI_cat"/>
    <property type="match status" value="1"/>
</dbReference>
<evidence type="ECO:0000256" key="6">
    <source>
        <dbReference type="PIRSR" id="PIRSR036894-2"/>
    </source>
</evidence>
<dbReference type="SUPFAM" id="SSF51182">
    <property type="entry name" value="RmlC-like cupins"/>
    <property type="match status" value="1"/>
</dbReference>
<dbReference type="Proteomes" id="UP000032431">
    <property type="component" value="Chromosome I"/>
</dbReference>
<evidence type="ECO:0000256" key="5">
    <source>
        <dbReference type="PIRSR" id="PIRSR036894-1"/>
    </source>
</evidence>
<evidence type="ECO:0000259" key="7">
    <source>
        <dbReference type="Pfam" id="PF20511"/>
    </source>
</evidence>
<dbReference type="InterPro" id="IPR014710">
    <property type="entry name" value="RmlC-like_jellyroll"/>
</dbReference>
<dbReference type="Gene3D" id="2.60.120.10">
    <property type="entry name" value="Jelly Rolls"/>
    <property type="match status" value="2"/>
</dbReference>
<dbReference type="STRING" id="29343.CCDG5_0155"/>
<keyword evidence="9" id="KW-0413">Isomerase</keyword>